<accession>A0A0D3IRP3</accession>
<dbReference type="AlphaFoldDB" id="A0A0D3IRP3"/>
<evidence type="ECO:0000256" key="1">
    <source>
        <dbReference type="SAM" id="MobiDB-lite"/>
    </source>
</evidence>
<dbReference type="GeneID" id="17260071"/>
<feature type="region of interest" description="Disordered" evidence="1">
    <location>
        <begin position="81"/>
        <end position="110"/>
    </location>
</feature>
<sequence>ATPSTTTSPGCAPLIFCMVMASTLAVHAHAKNVPCASSRPAHTLRTWTSGLVCAAVEGSGSERPVAGRVAVRDDVRYVVGPGRAREQGSAPAGKLAGTPVATDHRRSMTSDSPLPDLCYFRLSDVGVSSRCRWASGRSEILLLC</sequence>
<keyword evidence="4" id="KW-1185">Reference proteome</keyword>
<evidence type="ECO:0000313" key="3">
    <source>
        <dbReference type="EnsemblProtists" id="EOD13928"/>
    </source>
</evidence>
<evidence type="ECO:0000313" key="4">
    <source>
        <dbReference type="Proteomes" id="UP000013827"/>
    </source>
</evidence>
<dbReference type="RefSeq" id="XP_005766357.1">
    <property type="nucleotide sequence ID" value="XM_005766300.1"/>
</dbReference>
<protein>
    <submittedName>
        <fullName evidence="3">Uncharacterized protein</fullName>
    </submittedName>
</protein>
<dbReference type="PaxDb" id="2903-EOD13928"/>
<proteinExistence type="predicted"/>
<dbReference type="KEGG" id="ehx:EMIHUDRAFT_370983"/>
<reference evidence="4" key="1">
    <citation type="journal article" date="2013" name="Nature">
        <title>Pan genome of the phytoplankton Emiliania underpins its global distribution.</title>
        <authorList>
            <person name="Read B.A."/>
            <person name="Kegel J."/>
            <person name="Klute M.J."/>
            <person name="Kuo A."/>
            <person name="Lefebvre S.C."/>
            <person name="Maumus F."/>
            <person name="Mayer C."/>
            <person name="Miller J."/>
            <person name="Monier A."/>
            <person name="Salamov A."/>
            <person name="Young J."/>
            <person name="Aguilar M."/>
            <person name="Claverie J.M."/>
            <person name="Frickenhaus S."/>
            <person name="Gonzalez K."/>
            <person name="Herman E.K."/>
            <person name="Lin Y.C."/>
            <person name="Napier J."/>
            <person name="Ogata H."/>
            <person name="Sarno A.F."/>
            <person name="Shmutz J."/>
            <person name="Schroeder D."/>
            <person name="de Vargas C."/>
            <person name="Verret F."/>
            <person name="von Dassow P."/>
            <person name="Valentin K."/>
            <person name="Van de Peer Y."/>
            <person name="Wheeler G."/>
            <person name="Dacks J.B."/>
            <person name="Delwiche C.F."/>
            <person name="Dyhrman S.T."/>
            <person name="Glockner G."/>
            <person name="John U."/>
            <person name="Richards T."/>
            <person name="Worden A.Z."/>
            <person name="Zhang X."/>
            <person name="Grigoriev I.V."/>
            <person name="Allen A.E."/>
            <person name="Bidle K."/>
            <person name="Borodovsky M."/>
            <person name="Bowler C."/>
            <person name="Brownlee C."/>
            <person name="Cock J.M."/>
            <person name="Elias M."/>
            <person name="Gladyshev V.N."/>
            <person name="Groth M."/>
            <person name="Guda C."/>
            <person name="Hadaegh A."/>
            <person name="Iglesias-Rodriguez M.D."/>
            <person name="Jenkins J."/>
            <person name="Jones B.M."/>
            <person name="Lawson T."/>
            <person name="Leese F."/>
            <person name="Lindquist E."/>
            <person name="Lobanov A."/>
            <person name="Lomsadze A."/>
            <person name="Malik S.B."/>
            <person name="Marsh M.E."/>
            <person name="Mackinder L."/>
            <person name="Mock T."/>
            <person name="Mueller-Roeber B."/>
            <person name="Pagarete A."/>
            <person name="Parker M."/>
            <person name="Probert I."/>
            <person name="Quesneville H."/>
            <person name="Raines C."/>
            <person name="Rensing S.A."/>
            <person name="Riano-Pachon D.M."/>
            <person name="Richier S."/>
            <person name="Rokitta S."/>
            <person name="Shiraiwa Y."/>
            <person name="Soanes D.M."/>
            <person name="van der Giezen M."/>
            <person name="Wahlund T.M."/>
            <person name="Williams B."/>
            <person name="Wilson W."/>
            <person name="Wolfe G."/>
            <person name="Wurch L.L."/>
        </authorList>
    </citation>
    <scope>NUCLEOTIDE SEQUENCE</scope>
</reference>
<organism evidence="3 4">
    <name type="scientific">Emiliania huxleyi (strain CCMP1516)</name>
    <dbReference type="NCBI Taxonomy" id="280463"/>
    <lineage>
        <taxon>Eukaryota</taxon>
        <taxon>Haptista</taxon>
        <taxon>Haptophyta</taxon>
        <taxon>Prymnesiophyceae</taxon>
        <taxon>Isochrysidales</taxon>
        <taxon>Noelaerhabdaceae</taxon>
        <taxon>Emiliania</taxon>
    </lineage>
</organism>
<dbReference type="EnsemblProtists" id="EOD13928">
    <property type="protein sequence ID" value="EOD13928"/>
    <property type="gene ID" value="EMIHUDRAFT_370983"/>
</dbReference>
<reference evidence="3" key="2">
    <citation type="submission" date="2024-10" db="UniProtKB">
        <authorList>
            <consortium name="EnsemblProtists"/>
        </authorList>
    </citation>
    <scope>IDENTIFICATION</scope>
</reference>
<name>A0A0D3IRP3_EMIH1</name>
<evidence type="ECO:0000256" key="2">
    <source>
        <dbReference type="SAM" id="SignalP"/>
    </source>
</evidence>
<keyword evidence="2" id="KW-0732">Signal</keyword>
<feature type="signal peptide" evidence="2">
    <location>
        <begin position="1"/>
        <end position="30"/>
    </location>
</feature>
<dbReference type="Proteomes" id="UP000013827">
    <property type="component" value="Unassembled WGS sequence"/>
</dbReference>
<dbReference type="HOGENOM" id="CLU_1801537_0_0_1"/>
<feature type="chain" id="PRO_5044192923" evidence="2">
    <location>
        <begin position="31"/>
        <end position="144"/>
    </location>
</feature>